<keyword evidence="2" id="KW-1185">Reference proteome</keyword>
<comment type="caution">
    <text evidence="1">The sequence shown here is derived from an EMBL/GenBank/DDBJ whole genome shotgun (WGS) entry which is preliminary data.</text>
</comment>
<dbReference type="EMBL" id="JAODUO010004020">
    <property type="protein sequence ID" value="KAK2145087.1"/>
    <property type="molecule type" value="Genomic_DNA"/>
</dbReference>
<evidence type="ECO:0000313" key="1">
    <source>
        <dbReference type="EMBL" id="KAK2145087.1"/>
    </source>
</evidence>
<proteinExistence type="predicted"/>
<dbReference type="Proteomes" id="UP001209878">
    <property type="component" value="Unassembled WGS sequence"/>
</dbReference>
<accession>A0AAD9MTD5</accession>
<organism evidence="1 2">
    <name type="scientific">Ridgeia piscesae</name>
    <name type="common">Tubeworm</name>
    <dbReference type="NCBI Taxonomy" id="27915"/>
    <lineage>
        <taxon>Eukaryota</taxon>
        <taxon>Metazoa</taxon>
        <taxon>Spiralia</taxon>
        <taxon>Lophotrochozoa</taxon>
        <taxon>Annelida</taxon>
        <taxon>Polychaeta</taxon>
        <taxon>Sedentaria</taxon>
        <taxon>Canalipalpata</taxon>
        <taxon>Sabellida</taxon>
        <taxon>Siboglinidae</taxon>
        <taxon>Ridgeia</taxon>
    </lineage>
</organism>
<reference evidence="1" key="1">
    <citation type="journal article" date="2023" name="Mol. Biol. Evol.">
        <title>Third-Generation Sequencing Reveals the Adaptive Role of the Epigenome in Three Deep-Sea Polychaetes.</title>
        <authorList>
            <person name="Perez M."/>
            <person name="Aroh O."/>
            <person name="Sun Y."/>
            <person name="Lan Y."/>
            <person name="Juniper S.K."/>
            <person name="Young C.R."/>
            <person name="Angers B."/>
            <person name="Qian P.Y."/>
        </authorList>
    </citation>
    <scope>NUCLEOTIDE SEQUENCE</scope>
    <source>
        <strain evidence="1">R07B-5</strain>
    </source>
</reference>
<dbReference type="AlphaFoldDB" id="A0AAD9MTD5"/>
<sequence>MSSPPEILSDQKIFHRWQPCPFEYFLIVNVCVQIILMIEHRCRICPGFGWTARLHGISCL</sequence>
<evidence type="ECO:0000313" key="2">
    <source>
        <dbReference type="Proteomes" id="UP001209878"/>
    </source>
</evidence>
<name>A0AAD9MTD5_RIDPI</name>
<gene>
    <name evidence="1" type="ORF">NP493_4032g00002</name>
</gene>
<protein>
    <submittedName>
        <fullName evidence="1">Uncharacterized protein</fullName>
    </submittedName>
</protein>